<evidence type="ECO:0000256" key="1">
    <source>
        <dbReference type="SAM" id="MobiDB-lite"/>
    </source>
</evidence>
<organism evidence="2 3">
    <name type="scientific">Centaurea solstitialis</name>
    <name type="common">yellow star-thistle</name>
    <dbReference type="NCBI Taxonomy" id="347529"/>
    <lineage>
        <taxon>Eukaryota</taxon>
        <taxon>Viridiplantae</taxon>
        <taxon>Streptophyta</taxon>
        <taxon>Embryophyta</taxon>
        <taxon>Tracheophyta</taxon>
        <taxon>Spermatophyta</taxon>
        <taxon>Magnoliopsida</taxon>
        <taxon>eudicotyledons</taxon>
        <taxon>Gunneridae</taxon>
        <taxon>Pentapetalae</taxon>
        <taxon>asterids</taxon>
        <taxon>campanulids</taxon>
        <taxon>Asterales</taxon>
        <taxon>Asteraceae</taxon>
        <taxon>Carduoideae</taxon>
        <taxon>Cardueae</taxon>
        <taxon>Centaureinae</taxon>
        <taxon>Centaurea</taxon>
    </lineage>
</organism>
<evidence type="ECO:0000313" key="2">
    <source>
        <dbReference type="EMBL" id="KAJ9538466.1"/>
    </source>
</evidence>
<evidence type="ECO:0008006" key="4">
    <source>
        <dbReference type="Google" id="ProtNLM"/>
    </source>
</evidence>
<dbReference type="Proteomes" id="UP001172457">
    <property type="component" value="Chromosome 8"/>
</dbReference>
<dbReference type="Gene3D" id="1.10.10.60">
    <property type="entry name" value="Homeodomain-like"/>
    <property type="match status" value="1"/>
</dbReference>
<reference evidence="2" key="1">
    <citation type="submission" date="2023-03" db="EMBL/GenBank/DDBJ databases">
        <title>Chromosome-scale reference genome and RAD-based genetic map of yellow starthistle (Centaurea solstitialis) reveal putative structural variation and QTLs associated with invader traits.</title>
        <authorList>
            <person name="Reatini B."/>
            <person name="Cang F.A."/>
            <person name="Jiang Q."/>
            <person name="Mckibben M.T.W."/>
            <person name="Barker M.S."/>
            <person name="Rieseberg L.H."/>
            <person name="Dlugosch K.M."/>
        </authorList>
    </citation>
    <scope>NUCLEOTIDE SEQUENCE</scope>
    <source>
        <strain evidence="2">CAN-66</strain>
        <tissue evidence="2">Leaf</tissue>
    </source>
</reference>
<dbReference type="EMBL" id="JARYMX010000008">
    <property type="protein sequence ID" value="KAJ9538466.1"/>
    <property type="molecule type" value="Genomic_DNA"/>
</dbReference>
<protein>
    <recommendedName>
        <fullName evidence="4">Myb-like domain-containing protein</fullName>
    </recommendedName>
</protein>
<proteinExistence type="predicted"/>
<dbReference type="PANTHER" id="PTHR47863">
    <property type="entry name" value="RING/FYVE/PHD ZINC FINGER SUPERFAMILY PROTEIN"/>
    <property type="match status" value="1"/>
</dbReference>
<comment type="caution">
    <text evidence="2">The sequence shown here is derived from an EMBL/GenBank/DDBJ whole genome shotgun (WGS) entry which is preliminary data.</text>
</comment>
<evidence type="ECO:0000313" key="3">
    <source>
        <dbReference type="Proteomes" id="UP001172457"/>
    </source>
</evidence>
<dbReference type="AlphaFoldDB" id="A0AA38SL77"/>
<keyword evidence="3" id="KW-1185">Reference proteome</keyword>
<dbReference type="CDD" id="cd11660">
    <property type="entry name" value="SANT_TRF"/>
    <property type="match status" value="1"/>
</dbReference>
<dbReference type="PANTHER" id="PTHR47863:SF4">
    <property type="entry name" value="RING_FYVE_PHD ZINC FINGER SUPERFAMILY PROTEIN"/>
    <property type="match status" value="1"/>
</dbReference>
<gene>
    <name evidence="2" type="ORF">OSB04_031199</name>
</gene>
<name>A0AA38SL77_9ASTR</name>
<sequence>MPIVNDDPSYGEKEAAVVGADNSMLLEPLISRVNDDLSCGDKGVAVANQSATEAEEVRQNVREECELPTRMEEQQLSSQGVNNCGPKSPSFNGKENGDVVTGECADMQHIQTIDLVSISVESSCSRSLRKRKLQKTRSSHLILIVNSYLRSGNDDGPLVLICSTSSIVPSSRRKTLPWTKSEEETLKNLPFFQPSQEGVQRYSSVNSKGVLWKEILEFGSNVFHKGRTLIDLKDKWRNLCK</sequence>
<feature type="region of interest" description="Disordered" evidence="1">
    <location>
        <begin position="73"/>
        <end position="92"/>
    </location>
</feature>
<accession>A0AA38SL77</accession>